<dbReference type="SMART" id="SM01234">
    <property type="entry name" value="Haemolytic"/>
    <property type="match status" value="1"/>
</dbReference>
<evidence type="ECO:0008006" key="3">
    <source>
        <dbReference type="Google" id="ProtNLM"/>
    </source>
</evidence>
<evidence type="ECO:0000313" key="2">
    <source>
        <dbReference type="Proteomes" id="UP000003844"/>
    </source>
</evidence>
<name>H2BSV8_GILLR</name>
<evidence type="ECO:0000313" key="1">
    <source>
        <dbReference type="EMBL" id="EHQ01488.1"/>
    </source>
</evidence>
<dbReference type="OrthoDB" id="710170at2"/>
<keyword evidence="2" id="KW-1185">Reference proteome</keyword>
<dbReference type="AlphaFoldDB" id="H2BSV8"/>
<dbReference type="Proteomes" id="UP000003844">
    <property type="component" value="Unassembled WGS sequence"/>
</dbReference>
<dbReference type="EMBL" id="JH594606">
    <property type="protein sequence ID" value="EHQ01488.1"/>
    <property type="molecule type" value="Genomic_DNA"/>
</dbReference>
<dbReference type="RefSeq" id="WP_006987810.1">
    <property type="nucleotide sequence ID" value="NZ_JH594606.1"/>
</dbReference>
<organism evidence="1 2">
    <name type="scientific">Gillisia limnaea (strain DSM 15749 / LMG 21470 / R-8282)</name>
    <dbReference type="NCBI Taxonomy" id="865937"/>
    <lineage>
        <taxon>Bacteria</taxon>
        <taxon>Pseudomonadati</taxon>
        <taxon>Bacteroidota</taxon>
        <taxon>Flavobacteriia</taxon>
        <taxon>Flavobacteriales</taxon>
        <taxon>Flavobacteriaceae</taxon>
        <taxon>Gillisia</taxon>
    </lineage>
</organism>
<dbReference type="HOGENOM" id="CLU_2409420_0_0_10"/>
<gene>
    <name evidence="1" type="ORF">Gilli_0788</name>
</gene>
<proteinExistence type="predicted"/>
<sequence>MKLLLLSCIRMYWKWVPVPQRGSCLFSTTCSHYIYEQTNDLGFLAGLKAFGFRYRNCREGYSLFKNPVTGKTQMVLRTNQIIGEDEISPSFLSKKSCA</sequence>
<protein>
    <recommendedName>
        <fullName evidence="3">Membrane protein insertion efficiency factor YidD</fullName>
    </recommendedName>
</protein>
<dbReference type="InterPro" id="IPR002696">
    <property type="entry name" value="Membr_insert_effic_factor_YidD"/>
</dbReference>
<dbReference type="eggNOG" id="COG0759">
    <property type="taxonomic scope" value="Bacteria"/>
</dbReference>
<dbReference type="Pfam" id="PF01809">
    <property type="entry name" value="YidD"/>
    <property type="match status" value="1"/>
</dbReference>
<accession>H2BSV8</accession>
<dbReference type="STRING" id="865937.Gilli_0788"/>
<dbReference type="NCBIfam" id="TIGR00278">
    <property type="entry name" value="membrane protein insertion efficiency factor YidD"/>
    <property type="match status" value="1"/>
</dbReference>
<reference evidence="2" key="1">
    <citation type="journal article" date="2012" name="Stand. Genomic Sci.">
        <title>Genome sequence of the Antarctic rhodopsins-containing flavobacterium Gillisia limnaea type strain (R-8282(T)).</title>
        <authorList>
            <person name="Riedel T."/>
            <person name="Held B."/>
            <person name="Nolan M."/>
            <person name="Lucas S."/>
            <person name="Lapidus A."/>
            <person name="Tice H."/>
            <person name="Del Rio T.G."/>
            <person name="Cheng J.F."/>
            <person name="Han C."/>
            <person name="Tapia R."/>
            <person name="Goodwin L.A."/>
            <person name="Pitluck S."/>
            <person name="Liolios K."/>
            <person name="Mavromatis K."/>
            <person name="Pagani I."/>
            <person name="Ivanova N."/>
            <person name="Mikhailova N."/>
            <person name="Pati A."/>
            <person name="Chen A."/>
            <person name="Palaniappan K."/>
            <person name="Land M."/>
            <person name="Rohde M."/>
            <person name="Tindall B.J."/>
            <person name="Detter J.C."/>
            <person name="Goker M."/>
            <person name="Bristow J."/>
            <person name="Eisen J.A."/>
            <person name="Markowitz V."/>
            <person name="Hugenholtz P."/>
            <person name="Kyrpides N.C."/>
            <person name="Klenk H.P."/>
            <person name="Woyke T."/>
        </authorList>
    </citation>
    <scope>NUCLEOTIDE SEQUENCE [LARGE SCALE GENOMIC DNA]</scope>
    <source>
        <strain evidence="2">DSM 15749 / LMG 21470 / R-8282</strain>
    </source>
</reference>